<protein>
    <submittedName>
        <fullName evidence="4">Uncharacterized protein</fullName>
    </submittedName>
</protein>
<evidence type="ECO:0000256" key="2">
    <source>
        <dbReference type="ARBA" id="ARBA00008044"/>
    </source>
</evidence>
<dbReference type="PANTHER" id="PTHR13375:SF3">
    <property type="entry name" value="THO COMPLEX SUBUNIT 5 HOMOLOG"/>
    <property type="match status" value="1"/>
</dbReference>
<comment type="subcellular location">
    <subcellularLocation>
        <location evidence="1">Nucleus</location>
    </subcellularLocation>
</comment>
<dbReference type="PANTHER" id="PTHR13375">
    <property type="entry name" value="FMS INTERACTING PROTEIN"/>
    <property type="match status" value="1"/>
</dbReference>
<dbReference type="InParanoid" id="A0A1E7FL90"/>
<dbReference type="OrthoDB" id="48240at2759"/>
<dbReference type="GO" id="GO:0003729">
    <property type="term" value="F:mRNA binding"/>
    <property type="evidence" value="ECO:0007669"/>
    <property type="project" value="TreeGrafter"/>
</dbReference>
<evidence type="ECO:0000256" key="3">
    <source>
        <dbReference type="ARBA" id="ARBA00023242"/>
    </source>
</evidence>
<evidence type="ECO:0000256" key="1">
    <source>
        <dbReference type="ARBA" id="ARBA00004123"/>
    </source>
</evidence>
<evidence type="ECO:0000313" key="5">
    <source>
        <dbReference type="Proteomes" id="UP000095751"/>
    </source>
</evidence>
<proteinExistence type="inferred from homology"/>
<name>A0A1E7FL90_9STRA</name>
<sequence length="430" mass="47558">MEKASLSLQTFCQRSSSSSSSVKMDVTPKLGTKRRNRLDLAKTLPKALYTVYHQLQSSLDVMATAVATAVTTTTTTTDDVTAEISSDTIPIVDILTSETDSTTDFVVLKIPIPTVSDGGVLNFRPKKSASVTFEYDARSGMILARCGSDYDMGKCVIDELFPGDTGEWTGERKLSNDECSDEAGTTNTQNDNINKDSARAYQWGNYLGGLHIAPREQTAAKMHCSTKVIIKALVRRVRATATISWILHSLSRKPHPFPIHSAMKSLWFDDDENNDKESLQSTKLSSWIIVDGNQVSSSSTTPILSSTKNNDNIRVYEAVLKCKSGPDSSCKTLTARVCINIARYPSTIPRWTIPSSSSKSIQGEEDSLEVLKDEQMPLYNESLARLEKHVNRDVDQLVLSSDQTTYDWVLAQQLFEIGRGWEEMLLSNNA</sequence>
<accession>A0A1E7FL90</accession>
<dbReference type="GO" id="GO:0000445">
    <property type="term" value="C:THO complex part of transcription export complex"/>
    <property type="evidence" value="ECO:0007669"/>
    <property type="project" value="TreeGrafter"/>
</dbReference>
<dbReference type="KEGG" id="fcy:FRACYDRAFT_268501"/>
<dbReference type="EMBL" id="KV784356">
    <property type="protein sequence ID" value="OEU18938.1"/>
    <property type="molecule type" value="Genomic_DNA"/>
</dbReference>
<gene>
    <name evidence="4" type="ORF">FRACYDRAFT_268501</name>
</gene>
<evidence type="ECO:0000313" key="4">
    <source>
        <dbReference type="EMBL" id="OEU18938.1"/>
    </source>
</evidence>
<organism evidence="4 5">
    <name type="scientific">Fragilariopsis cylindrus CCMP1102</name>
    <dbReference type="NCBI Taxonomy" id="635003"/>
    <lineage>
        <taxon>Eukaryota</taxon>
        <taxon>Sar</taxon>
        <taxon>Stramenopiles</taxon>
        <taxon>Ochrophyta</taxon>
        <taxon>Bacillariophyta</taxon>
        <taxon>Bacillariophyceae</taxon>
        <taxon>Bacillariophycidae</taxon>
        <taxon>Bacillariales</taxon>
        <taxon>Bacillariaceae</taxon>
        <taxon>Fragilariopsis</taxon>
    </lineage>
</organism>
<reference evidence="4 5" key="1">
    <citation type="submission" date="2016-09" db="EMBL/GenBank/DDBJ databases">
        <title>Extensive genetic diversity and differential bi-allelic expression allows diatom success in the polar Southern Ocean.</title>
        <authorList>
            <consortium name="DOE Joint Genome Institute"/>
            <person name="Mock T."/>
            <person name="Otillar R.P."/>
            <person name="Strauss J."/>
            <person name="Dupont C."/>
            <person name="Frickenhaus S."/>
            <person name="Maumus F."/>
            <person name="Mcmullan M."/>
            <person name="Sanges R."/>
            <person name="Schmutz J."/>
            <person name="Toseland A."/>
            <person name="Valas R."/>
            <person name="Veluchamy A."/>
            <person name="Ward B.J."/>
            <person name="Allen A."/>
            <person name="Barry K."/>
            <person name="Falciatore A."/>
            <person name="Ferrante M."/>
            <person name="Fortunato A.E."/>
            <person name="Gloeckner G."/>
            <person name="Gruber A."/>
            <person name="Hipkin R."/>
            <person name="Janech M."/>
            <person name="Kroth P."/>
            <person name="Leese F."/>
            <person name="Lindquist E."/>
            <person name="Lyon B.R."/>
            <person name="Martin J."/>
            <person name="Mayer C."/>
            <person name="Parker M."/>
            <person name="Quesneville H."/>
            <person name="Raymond J."/>
            <person name="Uhlig C."/>
            <person name="Valentin K.U."/>
            <person name="Worden A.Z."/>
            <person name="Armbrust E.V."/>
            <person name="Bowler C."/>
            <person name="Green B."/>
            <person name="Moulton V."/>
            <person name="Van Oosterhout C."/>
            <person name="Grigoriev I."/>
        </authorList>
    </citation>
    <scope>NUCLEOTIDE SEQUENCE [LARGE SCALE GENOMIC DNA]</scope>
    <source>
        <strain evidence="4 5">CCMP1102</strain>
    </source>
</reference>
<dbReference type="Proteomes" id="UP000095751">
    <property type="component" value="Unassembled WGS sequence"/>
</dbReference>
<dbReference type="AlphaFoldDB" id="A0A1E7FL90"/>
<keyword evidence="5" id="KW-1185">Reference proteome</keyword>
<keyword evidence="3" id="KW-0539">Nucleus</keyword>
<dbReference type="InterPro" id="IPR019163">
    <property type="entry name" value="THO_Thoc5"/>
</dbReference>
<dbReference type="GO" id="GO:0006406">
    <property type="term" value="P:mRNA export from nucleus"/>
    <property type="evidence" value="ECO:0007669"/>
    <property type="project" value="TreeGrafter"/>
</dbReference>
<comment type="similarity">
    <text evidence="2">Belongs to the THOC5 family.</text>
</comment>